<keyword evidence="1 7" id="KW-0444">Lipid biosynthesis</keyword>
<evidence type="ECO:0000256" key="3">
    <source>
        <dbReference type="ARBA" id="ARBA00022679"/>
    </source>
</evidence>
<dbReference type="GO" id="GO:0009245">
    <property type="term" value="P:lipid A biosynthetic process"/>
    <property type="evidence" value="ECO:0007669"/>
    <property type="project" value="UniProtKB-UniRule"/>
</dbReference>
<keyword evidence="3 7" id="KW-0808">Transferase</keyword>
<reference evidence="9" key="1">
    <citation type="journal article" date="2014" name="Int. J. Syst. Evol. Microbiol.">
        <title>Complete genome sequence of Corynebacterium casei LMG S-19264T (=DSM 44701T), isolated from a smear-ripened cheese.</title>
        <authorList>
            <consortium name="US DOE Joint Genome Institute (JGI-PGF)"/>
            <person name="Walter F."/>
            <person name="Albersmeier A."/>
            <person name="Kalinowski J."/>
            <person name="Ruckert C."/>
        </authorList>
    </citation>
    <scope>NUCLEOTIDE SEQUENCE</scope>
    <source>
        <strain evidence="9">KCTC 23732</strain>
    </source>
</reference>
<dbReference type="PANTHER" id="PTHR43378">
    <property type="entry name" value="UDP-3-O-ACYLGLUCOSAMINE N-ACYLTRANSFERASE"/>
    <property type="match status" value="1"/>
</dbReference>
<protein>
    <recommendedName>
        <fullName evidence="7">UDP-3-O-acylglucosamine N-acyltransferase</fullName>
        <ecNumber evidence="7">2.3.1.191</ecNumber>
    </recommendedName>
</protein>
<name>A0A918JGJ8_9BURK</name>
<dbReference type="Gene3D" id="3.40.1390.10">
    <property type="entry name" value="MurE/MurF, N-terminal domain"/>
    <property type="match status" value="1"/>
</dbReference>
<dbReference type="CDD" id="cd03352">
    <property type="entry name" value="LbH_LpxD"/>
    <property type="match status" value="1"/>
</dbReference>
<evidence type="ECO:0000256" key="4">
    <source>
        <dbReference type="ARBA" id="ARBA00022737"/>
    </source>
</evidence>
<evidence type="ECO:0000256" key="1">
    <source>
        <dbReference type="ARBA" id="ARBA00022516"/>
    </source>
</evidence>
<keyword evidence="6 7" id="KW-0012">Acyltransferase</keyword>
<dbReference type="HAMAP" id="MF_00523">
    <property type="entry name" value="LpxD"/>
    <property type="match status" value="1"/>
</dbReference>
<dbReference type="Gene3D" id="2.160.10.10">
    <property type="entry name" value="Hexapeptide repeat proteins"/>
    <property type="match status" value="1"/>
</dbReference>
<dbReference type="GO" id="GO:0103118">
    <property type="term" value="F:UDP-3-O-[(3R)-3-hydroxyacyl]-glucosamine N-acyltransferase activity"/>
    <property type="evidence" value="ECO:0007669"/>
    <property type="project" value="UniProtKB-EC"/>
</dbReference>
<reference evidence="9" key="2">
    <citation type="submission" date="2020-09" db="EMBL/GenBank/DDBJ databases">
        <authorList>
            <person name="Sun Q."/>
            <person name="Kim S."/>
        </authorList>
    </citation>
    <scope>NUCLEOTIDE SEQUENCE</scope>
    <source>
        <strain evidence="9">KCTC 23732</strain>
    </source>
</reference>
<dbReference type="PROSITE" id="PS00101">
    <property type="entry name" value="HEXAPEP_TRANSFERASES"/>
    <property type="match status" value="1"/>
</dbReference>
<dbReference type="Proteomes" id="UP000608345">
    <property type="component" value="Unassembled WGS sequence"/>
</dbReference>
<feature type="domain" description="UDP-3-O-[3-hydroxymyristoyl] glucosamine N-acyltransferase non-repeat region" evidence="8">
    <location>
        <begin position="39"/>
        <end position="108"/>
    </location>
</feature>
<comment type="caution">
    <text evidence="9">The sequence shown here is derived from an EMBL/GenBank/DDBJ whole genome shotgun (WGS) entry which is preliminary data.</text>
</comment>
<comment type="pathway">
    <text evidence="7">Bacterial outer membrane biogenesis; LPS lipid A biosynthesis.</text>
</comment>
<dbReference type="InterPro" id="IPR011004">
    <property type="entry name" value="Trimer_LpxA-like_sf"/>
</dbReference>
<dbReference type="Pfam" id="PF00132">
    <property type="entry name" value="Hexapep"/>
    <property type="match status" value="3"/>
</dbReference>
<evidence type="ECO:0000313" key="10">
    <source>
        <dbReference type="Proteomes" id="UP000608345"/>
    </source>
</evidence>
<comment type="similarity">
    <text evidence="7">Belongs to the transferase hexapeptide repeat family. LpxD subfamily.</text>
</comment>
<organism evidence="9 10">
    <name type="scientific">Advenella faeciporci</name>
    <dbReference type="NCBI Taxonomy" id="797535"/>
    <lineage>
        <taxon>Bacteria</taxon>
        <taxon>Pseudomonadati</taxon>
        <taxon>Pseudomonadota</taxon>
        <taxon>Betaproteobacteria</taxon>
        <taxon>Burkholderiales</taxon>
        <taxon>Alcaligenaceae</taxon>
    </lineage>
</organism>
<dbReference type="InterPro" id="IPR020573">
    <property type="entry name" value="UDP_GlcNAc_AcTrfase_non-rep"/>
</dbReference>
<evidence type="ECO:0000256" key="7">
    <source>
        <dbReference type="HAMAP-Rule" id="MF_00523"/>
    </source>
</evidence>
<keyword evidence="5 7" id="KW-0443">Lipid metabolism</keyword>
<dbReference type="InterPro" id="IPR001451">
    <property type="entry name" value="Hexapep"/>
</dbReference>
<feature type="active site" description="Proton acceptor" evidence="7">
    <location>
        <position position="264"/>
    </location>
</feature>
<dbReference type="SUPFAM" id="SSF51161">
    <property type="entry name" value="Trimeric LpxA-like enzymes"/>
    <property type="match status" value="1"/>
</dbReference>
<dbReference type="Pfam" id="PF04613">
    <property type="entry name" value="LpxD"/>
    <property type="match status" value="1"/>
</dbReference>
<dbReference type="GO" id="GO:0016410">
    <property type="term" value="F:N-acyltransferase activity"/>
    <property type="evidence" value="ECO:0007669"/>
    <property type="project" value="InterPro"/>
</dbReference>
<keyword evidence="10" id="KW-1185">Reference proteome</keyword>
<evidence type="ECO:0000259" key="8">
    <source>
        <dbReference type="Pfam" id="PF04613"/>
    </source>
</evidence>
<comment type="catalytic activity">
    <reaction evidence="7">
        <text>a UDP-3-O-[(3R)-3-hydroxyacyl]-alpha-D-glucosamine + a (3R)-hydroxyacyl-[ACP] = a UDP-2-N,3-O-bis[(3R)-3-hydroxyacyl]-alpha-D-glucosamine + holo-[ACP] + H(+)</text>
        <dbReference type="Rhea" id="RHEA:53836"/>
        <dbReference type="Rhea" id="RHEA-COMP:9685"/>
        <dbReference type="Rhea" id="RHEA-COMP:9945"/>
        <dbReference type="ChEBI" id="CHEBI:15378"/>
        <dbReference type="ChEBI" id="CHEBI:64479"/>
        <dbReference type="ChEBI" id="CHEBI:78827"/>
        <dbReference type="ChEBI" id="CHEBI:137740"/>
        <dbReference type="ChEBI" id="CHEBI:137748"/>
        <dbReference type="EC" id="2.3.1.191"/>
    </reaction>
</comment>
<keyword evidence="4 7" id="KW-0677">Repeat</keyword>
<keyword evidence="2 7" id="KW-0441">Lipid A biosynthesis</keyword>
<dbReference type="EMBL" id="BMYS01000002">
    <property type="protein sequence ID" value="GGW78171.1"/>
    <property type="molecule type" value="Genomic_DNA"/>
</dbReference>
<evidence type="ECO:0000256" key="2">
    <source>
        <dbReference type="ARBA" id="ARBA00022556"/>
    </source>
</evidence>
<proteinExistence type="inferred from homology"/>
<sequence>MAIVLNPSQAVTLDKLLEQIDTQGLDWKIKNSSNQPLPSIYGLGSLSNAGKTEISFLSNAKFFPHLLKTEAAAVILPQKAVDHLPDTVSFAMVVCENPYLMYARIAQWFDNFRLNSIPKQIHSSAIVAPDAIIEEGVSIGPLAVIESGVKIAAGSIIGASCVIGKNSVIGNNSILYAHVTLYHDVIIGQRCILHSGSVIGADGFGFAPDNTHEKGAWCKISQLGRVILGNDVEIGACTTVDRGALEDTVIGNGVKLDNQIMIGHNVRIGDHTAMAACVGIAGSTQIGARCTVAGAGMVSGHITIGDDVHVSGGSAVTSDILEPGRYTGVFPIAPHGVWQKNAAVLQQLAQLRRRIQQLEKK</sequence>
<gene>
    <name evidence="7 9" type="primary">lpxD</name>
    <name evidence="9" type="ORF">GCM10011450_05040</name>
</gene>
<dbReference type="PANTHER" id="PTHR43378:SF2">
    <property type="entry name" value="UDP-3-O-ACYLGLUCOSAMINE N-ACYLTRANSFERASE 1, MITOCHONDRIAL-RELATED"/>
    <property type="match status" value="1"/>
</dbReference>
<dbReference type="GO" id="GO:0016020">
    <property type="term" value="C:membrane"/>
    <property type="evidence" value="ECO:0007669"/>
    <property type="project" value="GOC"/>
</dbReference>
<evidence type="ECO:0000313" key="9">
    <source>
        <dbReference type="EMBL" id="GGW78171.1"/>
    </source>
</evidence>
<evidence type="ECO:0000256" key="5">
    <source>
        <dbReference type="ARBA" id="ARBA00023098"/>
    </source>
</evidence>
<dbReference type="AlphaFoldDB" id="A0A918JGJ8"/>
<dbReference type="NCBIfam" id="TIGR01853">
    <property type="entry name" value="lipid_A_lpxD"/>
    <property type="match status" value="1"/>
</dbReference>
<dbReference type="InterPro" id="IPR007691">
    <property type="entry name" value="LpxD"/>
</dbReference>
<dbReference type="RefSeq" id="WP_189383868.1">
    <property type="nucleotide sequence ID" value="NZ_BAABFY010000057.1"/>
</dbReference>
<comment type="subunit">
    <text evidence="7">Homotrimer.</text>
</comment>
<dbReference type="EC" id="2.3.1.191" evidence="7"/>
<dbReference type="NCBIfam" id="NF002060">
    <property type="entry name" value="PRK00892.1"/>
    <property type="match status" value="1"/>
</dbReference>
<comment type="function">
    <text evidence="7">Catalyzes the N-acylation of UDP-3-O-acylglucosamine using 3-hydroxyacyl-ACP as the acyl donor. Is involved in the biosynthesis of lipid A, a phosphorylated glycolipid that anchors the lipopolysaccharide to the outer membrane of the cell.</text>
</comment>
<dbReference type="InterPro" id="IPR018357">
    <property type="entry name" value="Hexapep_transf_CS"/>
</dbReference>
<evidence type="ECO:0000256" key="6">
    <source>
        <dbReference type="ARBA" id="ARBA00023315"/>
    </source>
</evidence>
<accession>A0A918JGJ8</accession>